<dbReference type="Proteomes" id="UP000307706">
    <property type="component" value="Unassembled WGS sequence"/>
</dbReference>
<evidence type="ECO:0000313" key="1">
    <source>
        <dbReference type="EMBL" id="TMP46264.1"/>
    </source>
</evidence>
<accession>A0A5S3XXS7</accession>
<comment type="caution">
    <text evidence="2">The sequence shown here is derived from an EMBL/GenBank/DDBJ whole genome shotgun (WGS) entry which is preliminary data.</text>
</comment>
<evidence type="ECO:0000313" key="3">
    <source>
        <dbReference type="Proteomes" id="UP000305730"/>
    </source>
</evidence>
<gene>
    <name evidence="2" type="ORF">CWB96_00085</name>
    <name evidence="1" type="ORF">CWB97_02080</name>
</gene>
<reference evidence="4" key="2">
    <citation type="submission" date="2019-06" db="EMBL/GenBank/DDBJ databases">
        <title>Co-occurence of chitin degradation, pigmentation and bioactivity in marine Pseudoalteromonas.</title>
        <authorList>
            <person name="Sonnenschein E.C."/>
            <person name="Bech P.K."/>
        </authorList>
    </citation>
    <scope>NUCLEOTIDE SEQUENCE [LARGE SCALE GENOMIC DNA]</scope>
    <source>
        <strain evidence="4">S2231</strain>
        <strain evidence="1">S2233</strain>
    </source>
</reference>
<dbReference type="AlphaFoldDB" id="A0A5S3XXS7"/>
<evidence type="ECO:0000313" key="2">
    <source>
        <dbReference type="EMBL" id="TMP63040.1"/>
    </source>
</evidence>
<dbReference type="Proteomes" id="UP000305730">
    <property type="component" value="Unassembled WGS sequence"/>
</dbReference>
<organism evidence="2 4">
    <name type="scientific">Pseudoalteromonas citrea</name>
    <dbReference type="NCBI Taxonomy" id="43655"/>
    <lineage>
        <taxon>Bacteria</taxon>
        <taxon>Pseudomonadati</taxon>
        <taxon>Pseudomonadota</taxon>
        <taxon>Gammaproteobacteria</taxon>
        <taxon>Alteromonadales</taxon>
        <taxon>Pseudoalteromonadaceae</taxon>
        <taxon>Pseudoalteromonas</taxon>
    </lineage>
</organism>
<keyword evidence="3" id="KW-1185">Reference proteome</keyword>
<evidence type="ECO:0000313" key="4">
    <source>
        <dbReference type="Proteomes" id="UP000307706"/>
    </source>
</evidence>
<protein>
    <submittedName>
        <fullName evidence="2">Uncharacterized protein</fullName>
    </submittedName>
</protein>
<dbReference type="EMBL" id="PNCL01000001">
    <property type="protein sequence ID" value="TMP63040.1"/>
    <property type="molecule type" value="Genomic_DNA"/>
</dbReference>
<reference evidence="3 4" key="1">
    <citation type="submission" date="2017-12" db="EMBL/GenBank/DDBJ databases">
        <authorList>
            <person name="Paulsen S."/>
            <person name="Gram L.K."/>
        </authorList>
    </citation>
    <scope>NUCLEOTIDE SEQUENCE [LARGE SCALE GENOMIC DNA]</scope>
    <source>
        <strain evidence="2 4">S2231</strain>
        <strain evidence="1 3">S2233</strain>
    </source>
</reference>
<sequence>MADAEASDHATQNQFKYVMDSCIVHTRYLEGKPAILVVVDSQSKVLFSISGKMKWHKGPWLGTQSLLINDFCFSAAGLEQVTPNRVLFGSFGPNTPALVFSPSLQVSEDIKAKGVISQGYLLVDFEEKASTVADTFWTDVPDSRGVFDASKTSYPYTKISVDDVRSMAAVRLTNSNLDVVNQSILAVDAQIYISPNALFTDFNVLKNEFEALLMSIDGVDLSGHVSE</sequence>
<reference evidence="2" key="3">
    <citation type="submission" date="2019-09" db="EMBL/GenBank/DDBJ databases">
        <title>Co-occurence of chitin degradation, pigmentation and bioactivity in marine Pseudoalteromonas.</title>
        <authorList>
            <person name="Sonnenschein E.C."/>
            <person name="Bech P.K."/>
        </authorList>
    </citation>
    <scope>NUCLEOTIDE SEQUENCE</scope>
    <source>
        <strain evidence="2">S2231</strain>
        <strain evidence="3">S2233</strain>
    </source>
</reference>
<proteinExistence type="predicted"/>
<dbReference type="EMBL" id="PNCK01000009">
    <property type="protein sequence ID" value="TMP46264.1"/>
    <property type="molecule type" value="Genomic_DNA"/>
</dbReference>
<name>A0A5S3XXS7_9GAMM</name>